<gene>
    <name evidence="10" type="ORF">AAL_02922</name>
</gene>
<dbReference type="PRINTS" id="PR00465">
    <property type="entry name" value="EP450IV"/>
</dbReference>
<evidence type="ECO:0000256" key="6">
    <source>
        <dbReference type="ARBA" id="ARBA00023002"/>
    </source>
</evidence>
<protein>
    <submittedName>
        <fullName evidence="10">Cytochrome P450 monooxygenase</fullName>
    </submittedName>
</protein>
<evidence type="ECO:0000256" key="4">
    <source>
        <dbReference type="ARBA" id="ARBA00022617"/>
    </source>
</evidence>
<keyword evidence="8 10" id="KW-0503">Monooxygenase</keyword>
<reference evidence="10 11" key="1">
    <citation type="journal article" date="2016" name="Genome Biol. Evol.">
        <title>Divergent and convergent evolution of fungal pathogenicity.</title>
        <authorList>
            <person name="Shang Y."/>
            <person name="Xiao G."/>
            <person name="Zheng P."/>
            <person name="Cen K."/>
            <person name="Zhan S."/>
            <person name="Wang C."/>
        </authorList>
    </citation>
    <scope>NUCLEOTIDE SEQUENCE [LARGE SCALE GENOMIC DNA]</scope>
    <source>
        <strain evidence="10 11">RCEF 2490</strain>
    </source>
</reference>
<feature type="binding site" description="axial binding residue" evidence="9">
    <location>
        <position position="466"/>
    </location>
    <ligand>
        <name>heme</name>
        <dbReference type="ChEBI" id="CHEBI:30413"/>
    </ligand>
    <ligandPart>
        <name>Fe</name>
        <dbReference type="ChEBI" id="CHEBI:18248"/>
    </ligandPart>
</feature>
<dbReference type="GO" id="GO:0005506">
    <property type="term" value="F:iron ion binding"/>
    <property type="evidence" value="ECO:0007669"/>
    <property type="project" value="InterPro"/>
</dbReference>
<evidence type="ECO:0000256" key="1">
    <source>
        <dbReference type="ARBA" id="ARBA00001971"/>
    </source>
</evidence>
<proteinExistence type="inferred from homology"/>
<comment type="cofactor">
    <cofactor evidence="1 9">
        <name>heme</name>
        <dbReference type="ChEBI" id="CHEBI:30413"/>
    </cofactor>
</comment>
<comment type="caution">
    <text evidence="10">The sequence shown here is derived from an EMBL/GenBank/DDBJ whole genome shotgun (WGS) entry which is preliminary data.</text>
</comment>
<dbReference type="InterPro" id="IPR001128">
    <property type="entry name" value="Cyt_P450"/>
</dbReference>
<accession>A0A168E4F7</accession>
<organism evidence="10 11">
    <name type="scientific">Moelleriella libera RCEF 2490</name>
    <dbReference type="NCBI Taxonomy" id="1081109"/>
    <lineage>
        <taxon>Eukaryota</taxon>
        <taxon>Fungi</taxon>
        <taxon>Dikarya</taxon>
        <taxon>Ascomycota</taxon>
        <taxon>Pezizomycotina</taxon>
        <taxon>Sordariomycetes</taxon>
        <taxon>Hypocreomycetidae</taxon>
        <taxon>Hypocreales</taxon>
        <taxon>Clavicipitaceae</taxon>
        <taxon>Moelleriella</taxon>
    </lineage>
</organism>
<evidence type="ECO:0000256" key="8">
    <source>
        <dbReference type="ARBA" id="ARBA00023033"/>
    </source>
</evidence>
<evidence type="ECO:0000256" key="5">
    <source>
        <dbReference type="ARBA" id="ARBA00022723"/>
    </source>
</evidence>
<dbReference type="Proteomes" id="UP000078544">
    <property type="component" value="Unassembled WGS sequence"/>
</dbReference>
<dbReference type="EMBL" id="AZGY01000005">
    <property type="protein sequence ID" value="KZZ98404.1"/>
    <property type="molecule type" value="Genomic_DNA"/>
</dbReference>
<dbReference type="GO" id="GO:0016705">
    <property type="term" value="F:oxidoreductase activity, acting on paired donors, with incorporation or reduction of molecular oxygen"/>
    <property type="evidence" value="ECO:0007669"/>
    <property type="project" value="InterPro"/>
</dbReference>
<evidence type="ECO:0000313" key="11">
    <source>
        <dbReference type="Proteomes" id="UP000078544"/>
    </source>
</evidence>
<keyword evidence="11" id="KW-1185">Reference proteome</keyword>
<keyword evidence="7 9" id="KW-0408">Iron</keyword>
<comment type="similarity">
    <text evidence="3">Belongs to the cytochrome P450 family.</text>
</comment>
<keyword evidence="5 9" id="KW-0479">Metal-binding</keyword>
<evidence type="ECO:0000256" key="3">
    <source>
        <dbReference type="ARBA" id="ARBA00010617"/>
    </source>
</evidence>
<dbReference type="CDD" id="cd11041">
    <property type="entry name" value="CYP503A1-like"/>
    <property type="match status" value="1"/>
</dbReference>
<dbReference type="InterPro" id="IPR036396">
    <property type="entry name" value="Cyt_P450_sf"/>
</dbReference>
<dbReference type="OrthoDB" id="1844152at2759"/>
<dbReference type="InterPro" id="IPR002403">
    <property type="entry name" value="Cyt_P450_E_grp-IV"/>
</dbReference>
<evidence type="ECO:0000256" key="9">
    <source>
        <dbReference type="PIRSR" id="PIRSR602403-1"/>
    </source>
</evidence>
<dbReference type="GO" id="GO:0020037">
    <property type="term" value="F:heme binding"/>
    <property type="evidence" value="ECO:0007669"/>
    <property type="project" value="InterPro"/>
</dbReference>
<evidence type="ECO:0000256" key="7">
    <source>
        <dbReference type="ARBA" id="ARBA00023004"/>
    </source>
</evidence>
<evidence type="ECO:0000256" key="2">
    <source>
        <dbReference type="ARBA" id="ARBA00005179"/>
    </source>
</evidence>
<dbReference type="STRING" id="1081109.A0A168E4F7"/>
<dbReference type="AlphaFoldDB" id="A0A168E4F7"/>
<dbReference type="PANTHER" id="PTHR46206">
    <property type="entry name" value="CYTOCHROME P450"/>
    <property type="match status" value="1"/>
</dbReference>
<dbReference type="Pfam" id="PF00067">
    <property type="entry name" value="p450"/>
    <property type="match status" value="1"/>
</dbReference>
<dbReference type="Gene3D" id="1.10.630.10">
    <property type="entry name" value="Cytochrome P450"/>
    <property type="match status" value="1"/>
</dbReference>
<dbReference type="SUPFAM" id="SSF48264">
    <property type="entry name" value="Cytochrome P450"/>
    <property type="match status" value="1"/>
</dbReference>
<dbReference type="PANTHER" id="PTHR46206:SF2">
    <property type="entry name" value="CYTOCHROME P450 MONOOXYGENASE AUSG-RELATED"/>
    <property type="match status" value="1"/>
</dbReference>
<dbReference type="GO" id="GO:0004497">
    <property type="term" value="F:monooxygenase activity"/>
    <property type="evidence" value="ECO:0007669"/>
    <property type="project" value="UniProtKB-KW"/>
</dbReference>
<sequence>MAFPQVIASANSTASQSWLRGLETPRIVPFVLLVLLVLFLRTARHDERSGLPLLNPPKWYQVKFLKQILFLFNGIEELANARRLSKGRPFRLLTNTRDIVVLPPSYAELLVNEDRLSFAKYFADEFDGDGKTPGLEPYSLVADPCKRIPKLVKKRLTRSLNTLPIQMSSEAVFAIEHNFGSCFDWQDTAIHQNTLDIIARLISRLFWDGDEVCRNQSWLRIMKDWSVNSVIAAYMINMTPCFMRPLVRRCSRRVHRAREDYQAARDFIEPLIDTRRATRKQARTMGKPTPAFNDIVDWIDSENEEMACDPVALQMVLNVAAVHTTAALVTNTLGFLASDPAALAPLRQEIVEELGRDGCQASALGNLKLIDSAIKECLRLKPPGVFGMHRAALQDLRLPDGLSIRKGDRVFVDIPHMRDPDIYDSPEKFDIYRFYRMRSIPDQANKAPLVNTSPEHLAFGHGAQACPGRFFAAVLTKVVLSHLLLKYDWRLAPGSESESLAVGLTKRINPGLKLLFRRRNEEFKLH</sequence>
<evidence type="ECO:0000313" key="10">
    <source>
        <dbReference type="EMBL" id="KZZ98404.1"/>
    </source>
</evidence>
<comment type="pathway">
    <text evidence="2">Secondary metabolite biosynthesis.</text>
</comment>
<keyword evidence="4 9" id="KW-0349">Heme</keyword>
<keyword evidence="6" id="KW-0560">Oxidoreductase</keyword>
<name>A0A168E4F7_9HYPO</name>